<evidence type="ECO:0008006" key="5">
    <source>
        <dbReference type="Google" id="ProtNLM"/>
    </source>
</evidence>
<keyword evidence="2" id="KW-0732">Signal</keyword>
<organism evidence="3 4">
    <name type="scientific">Bacillus bruguierae</name>
    <dbReference type="NCBI Taxonomy" id="3127667"/>
    <lineage>
        <taxon>Bacteria</taxon>
        <taxon>Bacillati</taxon>
        <taxon>Bacillota</taxon>
        <taxon>Bacilli</taxon>
        <taxon>Bacillales</taxon>
        <taxon>Bacillaceae</taxon>
        <taxon>Bacillus</taxon>
    </lineage>
</organism>
<gene>
    <name evidence="3" type="ORF">WAZ07_05850</name>
</gene>
<comment type="caution">
    <text evidence="3">The sequence shown here is derived from an EMBL/GenBank/DDBJ whole genome shotgun (WGS) entry which is preliminary data.</text>
</comment>
<feature type="compositionally biased region" description="Basic and acidic residues" evidence="1">
    <location>
        <begin position="29"/>
        <end position="56"/>
    </location>
</feature>
<proteinExistence type="predicted"/>
<evidence type="ECO:0000313" key="4">
    <source>
        <dbReference type="Proteomes" id="UP001372526"/>
    </source>
</evidence>
<name>A0ABU8FFZ4_9BACI</name>
<feature type="chain" id="PRO_5046591594" description="Secreted protein" evidence="2">
    <location>
        <begin position="21"/>
        <end position="286"/>
    </location>
</feature>
<protein>
    <recommendedName>
        <fullName evidence="5">Secreted protein</fullName>
    </recommendedName>
</protein>
<accession>A0ABU8FFZ4</accession>
<dbReference type="PROSITE" id="PS51257">
    <property type="entry name" value="PROKAR_LIPOPROTEIN"/>
    <property type="match status" value="1"/>
</dbReference>
<dbReference type="Proteomes" id="UP001372526">
    <property type="component" value="Unassembled WGS sequence"/>
</dbReference>
<reference evidence="3 4" key="1">
    <citation type="submission" date="2024-01" db="EMBL/GenBank/DDBJ databases">
        <title>Seven novel Bacillus-like species.</title>
        <authorList>
            <person name="Liu G."/>
        </authorList>
    </citation>
    <scope>NUCLEOTIDE SEQUENCE [LARGE SCALE GENOMIC DNA]</scope>
    <source>
        <strain evidence="3 4">FJAT-51639</strain>
    </source>
</reference>
<evidence type="ECO:0000313" key="3">
    <source>
        <dbReference type="EMBL" id="MEI4800856.1"/>
    </source>
</evidence>
<evidence type="ECO:0000256" key="1">
    <source>
        <dbReference type="SAM" id="MobiDB-lite"/>
    </source>
</evidence>
<dbReference type="RefSeq" id="WP_336471682.1">
    <property type="nucleotide sequence ID" value="NZ_JBAWSX010000002.1"/>
</dbReference>
<evidence type="ECO:0000256" key="2">
    <source>
        <dbReference type="SAM" id="SignalP"/>
    </source>
</evidence>
<feature type="region of interest" description="Disordered" evidence="1">
    <location>
        <begin position="25"/>
        <end position="57"/>
    </location>
</feature>
<keyword evidence="4" id="KW-1185">Reference proteome</keyword>
<feature type="signal peptide" evidence="2">
    <location>
        <begin position="1"/>
        <end position="20"/>
    </location>
</feature>
<sequence length="286" mass="32214">MKKKTLITGMSLILTVGIFAGCTNQSDSKSTEHQHETKNDKTNKENEHVGHSEKNAQDLNVAWHLSSSHPKENEKEKLTIEIKDNQNKPIEEYDINHEKKMHLIVVSKDLSYFNHIHPTYDGNGKFNVDVSFPKGGEYKLISDFIPKGGSQTTKTHTIKVEGTEQKAEPLQADKSLVKVVDGKEITLSYDGELKPNKEVMLKFNIKDAATKKPITDLETYLGATGHVVILSEDTEKYLHVHPADTKNMGPEAMFHTEFPTSGTYKIWGQFQHKGKVFTVPYVITIP</sequence>
<dbReference type="EMBL" id="JBAWSX010000002">
    <property type="protein sequence ID" value="MEI4800856.1"/>
    <property type="molecule type" value="Genomic_DNA"/>
</dbReference>